<dbReference type="EMBL" id="CAJNDS010000346">
    <property type="protein sequence ID" value="CAE7195344.1"/>
    <property type="molecule type" value="Genomic_DNA"/>
</dbReference>
<evidence type="ECO:0000256" key="1">
    <source>
        <dbReference type="SAM" id="Phobius"/>
    </source>
</evidence>
<proteinExistence type="predicted"/>
<name>A0A812J3Z3_9DINO</name>
<protein>
    <submittedName>
        <fullName evidence="2">GPAA1 protein</fullName>
    </submittedName>
</protein>
<keyword evidence="1" id="KW-1133">Transmembrane helix</keyword>
<feature type="non-terminal residue" evidence="2">
    <location>
        <position position="1"/>
    </location>
</feature>
<keyword evidence="1" id="KW-0812">Transmembrane</keyword>
<evidence type="ECO:0000313" key="3">
    <source>
        <dbReference type="Proteomes" id="UP000604046"/>
    </source>
</evidence>
<feature type="transmembrane region" description="Helical" evidence="1">
    <location>
        <begin position="76"/>
        <end position="96"/>
    </location>
</feature>
<feature type="transmembrane region" description="Helical" evidence="1">
    <location>
        <begin position="45"/>
        <end position="64"/>
    </location>
</feature>
<gene>
    <name evidence="2" type="primary">GPAA1</name>
    <name evidence="2" type="ORF">SNAT2548_LOCUS5387</name>
</gene>
<sequence length="97" mass="10797">PRQLVQWLQQGHLAQAFRSDMLLLLYEAARDFKCVGGMLFPVVCFAYWPLLMLLTLIACVLPAQRVEDEALSLSQLRLQAVLVLALVMGGILGGVVW</sequence>
<dbReference type="Proteomes" id="UP000604046">
    <property type="component" value="Unassembled WGS sequence"/>
</dbReference>
<feature type="non-terminal residue" evidence="2">
    <location>
        <position position="97"/>
    </location>
</feature>
<evidence type="ECO:0000313" key="2">
    <source>
        <dbReference type="EMBL" id="CAE7195344.1"/>
    </source>
</evidence>
<comment type="caution">
    <text evidence="2">The sequence shown here is derived from an EMBL/GenBank/DDBJ whole genome shotgun (WGS) entry which is preliminary data.</text>
</comment>
<dbReference type="AlphaFoldDB" id="A0A812J3Z3"/>
<organism evidence="2 3">
    <name type="scientific">Symbiodinium natans</name>
    <dbReference type="NCBI Taxonomy" id="878477"/>
    <lineage>
        <taxon>Eukaryota</taxon>
        <taxon>Sar</taxon>
        <taxon>Alveolata</taxon>
        <taxon>Dinophyceae</taxon>
        <taxon>Suessiales</taxon>
        <taxon>Symbiodiniaceae</taxon>
        <taxon>Symbiodinium</taxon>
    </lineage>
</organism>
<reference evidence="2" key="1">
    <citation type="submission" date="2021-02" db="EMBL/GenBank/DDBJ databases">
        <authorList>
            <person name="Dougan E. K."/>
            <person name="Rhodes N."/>
            <person name="Thang M."/>
            <person name="Chan C."/>
        </authorList>
    </citation>
    <scope>NUCLEOTIDE SEQUENCE</scope>
</reference>
<accession>A0A812J3Z3</accession>
<keyword evidence="3" id="KW-1185">Reference proteome</keyword>
<keyword evidence="1" id="KW-0472">Membrane</keyword>